<dbReference type="AlphaFoldDB" id="A0AAD8K0N4"/>
<dbReference type="Proteomes" id="UP001229421">
    <property type="component" value="Unassembled WGS sequence"/>
</dbReference>
<dbReference type="EMBL" id="JAUHHV010000009">
    <property type="protein sequence ID" value="KAK1412881.1"/>
    <property type="molecule type" value="Genomic_DNA"/>
</dbReference>
<evidence type="ECO:0000313" key="2">
    <source>
        <dbReference type="Proteomes" id="UP001229421"/>
    </source>
</evidence>
<gene>
    <name evidence="1" type="ORF">QVD17_34467</name>
</gene>
<keyword evidence="2" id="KW-1185">Reference proteome</keyword>
<accession>A0AAD8K0N4</accession>
<organism evidence="1 2">
    <name type="scientific">Tagetes erecta</name>
    <name type="common">African marigold</name>
    <dbReference type="NCBI Taxonomy" id="13708"/>
    <lineage>
        <taxon>Eukaryota</taxon>
        <taxon>Viridiplantae</taxon>
        <taxon>Streptophyta</taxon>
        <taxon>Embryophyta</taxon>
        <taxon>Tracheophyta</taxon>
        <taxon>Spermatophyta</taxon>
        <taxon>Magnoliopsida</taxon>
        <taxon>eudicotyledons</taxon>
        <taxon>Gunneridae</taxon>
        <taxon>Pentapetalae</taxon>
        <taxon>asterids</taxon>
        <taxon>campanulids</taxon>
        <taxon>Asterales</taxon>
        <taxon>Asteraceae</taxon>
        <taxon>Asteroideae</taxon>
        <taxon>Heliantheae alliance</taxon>
        <taxon>Tageteae</taxon>
        <taxon>Tagetes</taxon>
    </lineage>
</organism>
<comment type="caution">
    <text evidence="1">The sequence shown here is derived from an EMBL/GenBank/DDBJ whole genome shotgun (WGS) entry which is preliminary data.</text>
</comment>
<evidence type="ECO:0000313" key="1">
    <source>
        <dbReference type="EMBL" id="KAK1412881.1"/>
    </source>
</evidence>
<proteinExistence type="predicted"/>
<protein>
    <submittedName>
        <fullName evidence="1">Uncharacterized protein</fullName>
    </submittedName>
</protein>
<reference evidence="1" key="1">
    <citation type="journal article" date="2023" name="bioRxiv">
        <title>Improved chromosome-level genome assembly for marigold (Tagetes erecta).</title>
        <authorList>
            <person name="Jiang F."/>
            <person name="Yuan L."/>
            <person name="Wang S."/>
            <person name="Wang H."/>
            <person name="Xu D."/>
            <person name="Wang A."/>
            <person name="Fan W."/>
        </authorList>
    </citation>
    <scope>NUCLEOTIDE SEQUENCE</scope>
    <source>
        <strain evidence="1">WSJ</strain>
        <tissue evidence="1">Leaf</tissue>
    </source>
</reference>
<name>A0AAD8K0N4_TARER</name>
<sequence>MDLATPHDQLRRPGHASRRPHGAALVVFGMVICAQKWHESQMLWSVQDLDPAFQKLANTDYSPCKCLAAALDEKDVLELLVESCNAAAELAVAAITIEDETIFHK</sequence>